<dbReference type="PATRIC" id="fig|537010.4.peg.2147"/>
<comment type="caution">
    <text evidence="1">The sequence shown here is derived from an EMBL/GenBank/DDBJ whole genome shotgun (WGS) entry which is preliminary data.</text>
</comment>
<name>G9XMU9_DESHA</name>
<proteinExistence type="predicted"/>
<dbReference type="Proteomes" id="UP000004416">
    <property type="component" value="Unassembled WGS sequence"/>
</dbReference>
<sequence>MARKHLYGGKSMDNQQVNWANVGLRMVQGLTTVIDAIRQLDAQEASLVMKLLGKTCMRTMKEGVGHQFGIALVETSAQLAMSEKLVVEDVLKIISSIIGRLYFTASSEEEKLLVAQLEDAVKNYQII</sequence>
<dbReference type="HOGENOM" id="CLU_2104968_0_0_9"/>
<reference evidence="1 2" key="1">
    <citation type="submission" date="2011-08" db="EMBL/GenBank/DDBJ databases">
        <authorList>
            <person name="Weinstock G."/>
            <person name="Sodergren E."/>
            <person name="Clifton S."/>
            <person name="Fulton L."/>
            <person name="Fulton B."/>
            <person name="Courtney L."/>
            <person name="Fronick C."/>
            <person name="Harrison M."/>
            <person name="Strong C."/>
            <person name="Farmer C."/>
            <person name="Delahaunty K."/>
            <person name="Markovic C."/>
            <person name="Hall O."/>
            <person name="Minx P."/>
            <person name="Tomlinson C."/>
            <person name="Mitreva M."/>
            <person name="Hou S."/>
            <person name="Chen J."/>
            <person name="Wollam A."/>
            <person name="Pepin K.H."/>
            <person name="Johnson M."/>
            <person name="Bhonagiri V."/>
            <person name="Zhang X."/>
            <person name="Suruliraj S."/>
            <person name="Warren W."/>
            <person name="Chinwalla A."/>
            <person name="Mardis E.R."/>
            <person name="Wilson R.K."/>
        </authorList>
    </citation>
    <scope>NUCLEOTIDE SEQUENCE [LARGE SCALE GENOMIC DNA]</scope>
    <source>
        <strain evidence="1 2">DP7</strain>
    </source>
</reference>
<evidence type="ECO:0000313" key="1">
    <source>
        <dbReference type="EMBL" id="EHL07002.1"/>
    </source>
</evidence>
<protein>
    <recommendedName>
        <fullName evidence="3">Recombinase</fullName>
    </recommendedName>
</protein>
<gene>
    <name evidence="1" type="ORF">HMPREF0322_02287</name>
</gene>
<evidence type="ECO:0000313" key="2">
    <source>
        <dbReference type="Proteomes" id="UP000004416"/>
    </source>
</evidence>
<evidence type="ECO:0008006" key="3">
    <source>
        <dbReference type="Google" id="ProtNLM"/>
    </source>
</evidence>
<accession>G9XMU9</accession>
<dbReference type="AlphaFoldDB" id="G9XMU9"/>
<organism evidence="1 2">
    <name type="scientific">Desulfitobacterium hafniense DP7</name>
    <dbReference type="NCBI Taxonomy" id="537010"/>
    <lineage>
        <taxon>Bacteria</taxon>
        <taxon>Bacillati</taxon>
        <taxon>Bacillota</taxon>
        <taxon>Clostridia</taxon>
        <taxon>Eubacteriales</taxon>
        <taxon>Desulfitobacteriaceae</taxon>
        <taxon>Desulfitobacterium</taxon>
    </lineage>
</organism>
<dbReference type="EMBL" id="AFZX01000057">
    <property type="protein sequence ID" value="EHL07002.1"/>
    <property type="molecule type" value="Genomic_DNA"/>
</dbReference>